<dbReference type="EMBL" id="KB644411">
    <property type="protein sequence ID" value="EPS28654.1"/>
    <property type="molecule type" value="Genomic_DNA"/>
</dbReference>
<organism evidence="2 3">
    <name type="scientific">Penicillium oxalicum (strain 114-2 / CGMCC 5302)</name>
    <name type="common">Penicillium decumbens</name>
    <dbReference type="NCBI Taxonomy" id="933388"/>
    <lineage>
        <taxon>Eukaryota</taxon>
        <taxon>Fungi</taxon>
        <taxon>Dikarya</taxon>
        <taxon>Ascomycota</taxon>
        <taxon>Pezizomycotina</taxon>
        <taxon>Eurotiomycetes</taxon>
        <taxon>Eurotiomycetidae</taxon>
        <taxon>Eurotiales</taxon>
        <taxon>Aspergillaceae</taxon>
        <taxon>Penicillium</taxon>
    </lineage>
</organism>
<evidence type="ECO:0000313" key="3">
    <source>
        <dbReference type="Proteomes" id="UP000019376"/>
    </source>
</evidence>
<dbReference type="HOGENOM" id="CLU_1778127_0_0_1"/>
<feature type="region of interest" description="Disordered" evidence="1">
    <location>
        <begin position="107"/>
        <end position="146"/>
    </location>
</feature>
<sequence>MGVGAGRLAQKVQKPSISPWVLIGHRESGSSQSVHRPVKVQSRQVCQSVQRRMSQGQGWRDAGAVLVGSGGSKRDLPAVQGEPRKERVQSPRCARWINERLGVWITGATRRGGSGRPDRKKKEDELEEVLSKREERERVSLGEKWQ</sequence>
<reference evidence="2 3" key="1">
    <citation type="journal article" date="2013" name="PLoS ONE">
        <title>Genomic and secretomic analyses reveal unique features of the lignocellulolytic enzyme system of Penicillium decumbens.</title>
        <authorList>
            <person name="Liu G."/>
            <person name="Zhang L."/>
            <person name="Wei X."/>
            <person name="Zou G."/>
            <person name="Qin Y."/>
            <person name="Ma L."/>
            <person name="Li J."/>
            <person name="Zheng H."/>
            <person name="Wang S."/>
            <person name="Wang C."/>
            <person name="Xun L."/>
            <person name="Zhao G.-P."/>
            <person name="Zhou Z."/>
            <person name="Qu Y."/>
        </authorList>
    </citation>
    <scope>NUCLEOTIDE SEQUENCE [LARGE SCALE GENOMIC DNA]</scope>
    <source>
        <strain evidence="3">114-2 / CGMCC 5302</strain>
    </source>
</reference>
<protein>
    <submittedName>
        <fullName evidence="2">Uncharacterized protein</fullName>
    </submittedName>
</protein>
<gene>
    <name evidence="2" type="ORF">PDE_03600</name>
</gene>
<proteinExistence type="predicted"/>
<evidence type="ECO:0000256" key="1">
    <source>
        <dbReference type="SAM" id="MobiDB-lite"/>
    </source>
</evidence>
<evidence type="ECO:0000313" key="2">
    <source>
        <dbReference type="EMBL" id="EPS28654.1"/>
    </source>
</evidence>
<accession>S7ZEE1</accession>
<dbReference type="Proteomes" id="UP000019376">
    <property type="component" value="Unassembled WGS sequence"/>
</dbReference>
<name>S7ZEE1_PENO1</name>
<feature type="compositionally biased region" description="Basic and acidic residues" evidence="1">
    <location>
        <begin position="72"/>
        <end position="87"/>
    </location>
</feature>
<dbReference type="AlphaFoldDB" id="S7ZEE1"/>
<feature type="region of interest" description="Disordered" evidence="1">
    <location>
        <begin position="49"/>
        <end position="87"/>
    </location>
</feature>
<keyword evidence="3" id="KW-1185">Reference proteome</keyword>
<feature type="compositionally biased region" description="Basic and acidic residues" evidence="1">
    <location>
        <begin position="116"/>
        <end position="146"/>
    </location>
</feature>